<name>A0ABM9ICG2_9BACT</name>
<accession>A0ABM9ICG2</accession>
<dbReference type="EMBL" id="OX458932">
    <property type="protein sequence ID" value="CAI9085366.1"/>
    <property type="molecule type" value="Genomic_DNA"/>
</dbReference>
<proteinExistence type="predicted"/>
<evidence type="ECO:0000313" key="2">
    <source>
        <dbReference type="EMBL" id="CAI9085366.1"/>
    </source>
</evidence>
<keyword evidence="1" id="KW-0472">Membrane</keyword>
<protein>
    <submittedName>
        <fullName evidence="2">Uncharacterized protein</fullName>
    </submittedName>
</protein>
<reference evidence="2" key="1">
    <citation type="submission" date="2023-03" db="EMBL/GenBank/DDBJ databases">
        <authorList>
            <person name="Cremers G."/>
            <person name="Picone N."/>
        </authorList>
    </citation>
    <scope>NUCLEOTIDE SEQUENCE</scope>
    <source>
        <strain evidence="2">Sample_alias</strain>
    </source>
</reference>
<feature type="transmembrane region" description="Helical" evidence="1">
    <location>
        <begin position="20"/>
        <end position="40"/>
    </location>
</feature>
<keyword evidence="1" id="KW-0812">Transmembrane</keyword>
<sequence>MDAFEGRLLKGGINSSQDKIVRLQDTVLVLLFICYNIFIFF</sequence>
<dbReference type="Proteomes" id="UP001161497">
    <property type="component" value="Chromosome"/>
</dbReference>
<evidence type="ECO:0000313" key="3">
    <source>
        <dbReference type="Proteomes" id="UP001161497"/>
    </source>
</evidence>
<keyword evidence="3" id="KW-1185">Reference proteome</keyword>
<keyword evidence="1" id="KW-1133">Transmembrane helix</keyword>
<evidence type="ECO:0000256" key="1">
    <source>
        <dbReference type="SAM" id="Phobius"/>
    </source>
</evidence>
<gene>
    <name evidence="2" type="ORF">MFUM_0995</name>
</gene>
<organism evidence="2 3">
    <name type="scientific">Candidatus Methylacidiphilum fumarolicum</name>
    <dbReference type="NCBI Taxonomy" id="591154"/>
    <lineage>
        <taxon>Bacteria</taxon>
        <taxon>Pseudomonadati</taxon>
        <taxon>Verrucomicrobiota</taxon>
        <taxon>Methylacidiphilae</taxon>
        <taxon>Methylacidiphilales</taxon>
        <taxon>Methylacidiphilaceae</taxon>
        <taxon>Methylacidiphilum (ex Ratnadevi et al. 2023)</taxon>
    </lineage>
</organism>